<dbReference type="Proteomes" id="UP000218334">
    <property type="component" value="Unassembled WGS sequence"/>
</dbReference>
<dbReference type="AlphaFoldDB" id="A0A2H3AV24"/>
<evidence type="ECO:0000313" key="2">
    <source>
        <dbReference type="EMBL" id="PBK58742.1"/>
    </source>
</evidence>
<sequence length="157" mass="18250">LSNRQMRWMEYLSHFDFDITYVKGVSNKVADALSRYYESDTPEDQHHLAEFVNADIRIDKLGEDLPLEKRETRELEAEEMENAREPEESEPVQLPKVNPTVIDSRDKGKSLRTTMDSDPTFVSDIKSLYATDPIFSKVLKAPNDHPRFFVEEGLIWT</sequence>
<evidence type="ECO:0000313" key="3">
    <source>
        <dbReference type="Proteomes" id="UP000218334"/>
    </source>
</evidence>
<feature type="non-terminal residue" evidence="2">
    <location>
        <position position="1"/>
    </location>
</feature>
<accession>A0A2H3AV24</accession>
<dbReference type="EMBL" id="KZ293525">
    <property type="protein sequence ID" value="PBK58742.1"/>
    <property type="molecule type" value="Genomic_DNA"/>
</dbReference>
<protein>
    <recommendedName>
        <fullName evidence="4">Reverse transcriptase RNase H-like domain-containing protein</fullName>
    </recommendedName>
</protein>
<keyword evidence="3" id="KW-1185">Reference proteome</keyword>
<gene>
    <name evidence="2" type="ORF">ARMSODRAFT_853952</name>
</gene>
<name>A0A2H3AV24_9AGAR</name>
<evidence type="ECO:0008006" key="4">
    <source>
        <dbReference type="Google" id="ProtNLM"/>
    </source>
</evidence>
<feature type="non-terminal residue" evidence="2">
    <location>
        <position position="157"/>
    </location>
</feature>
<reference evidence="3" key="1">
    <citation type="journal article" date="2017" name="Nat. Ecol. Evol.">
        <title>Genome expansion and lineage-specific genetic innovations in the forest pathogenic fungi Armillaria.</title>
        <authorList>
            <person name="Sipos G."/>
            <person name="Prasanna A.N."/>
            <person name="Walter M.C."/>
            <person name="O'Connor E."/>
            <person name="Balint B."/>
            <person name="Krizsan K."/>
            <person name="Kiss B."/>
            <person name="Hess J."/>
            <person name="Varga T."/>
            <person name="Slot J."/>
            <person name="Riley R."/>
            <person name="Boka B."/>
            <person name="Rigling D."/>
            <person name="Barry K."/>
            <person name="Lee J."/>
            <person name="Mihaltcheva S."/>
            <person name="LaButti K."/>
            <person name="Lipzen A."/>
            <person name="Waldron R."/>
            <person name="Moloney N.M."/>
            <person name="Sperisen C."/>
            <person name="Kredics L."/>
            <person name="Vagvoelgyi C."/>
            <person name="Patrignani A."/>
            <person name="Fitzpatrick D."/>
            <person name="Nagy I."/>
            <person name="Doyle S."/>
            <person name="Anderson J.B."/>
            <person name="Grigoriev I.V."/>
            <person name="Gueldener U."/>
            <person name="Muensterkoetter M."/>
            <person name="Nagy L.G."/>
        </authorList>
    </citation>
    <scope>NUCLEOTIDE SEQUENCE [LARGE SCALE GENOMIC DNA]</scope>
    <source>
        <strain evidence="3">28-4</strain>
    </source>
</reference>
<feature type="compositionally biased region" description="Basic and acidic residues" evidence="1">
    <location>
        <begin position="68"/>
        <end position="86"/>
    </location>
</feature>
<dbReference type="STRING" id="1076256.A0A2H3AV24"/>
<feature type="region of interest" description="Disordered" evidence="1">
    <location>
        <begin position="68"/>
        <end position="110"/>
    </location>
</feature>
<organism evidence="2 3">
    <name type="scientific">Armillaria solidipes</name>
    <dbReference type="NCBI Taxonomy" id="1076256"/>
    <lineage>
        <taxon>Eukaryota</taxon>
        <taxon>Fungi</taxon>
        <taxon>Dikarya</taxon>
        <taxon>Basidiomycota</taxon>
        <taxon>Agaricomycotina</taxon>
        <taxon>Agaricomycetes</taxon>
        <taxon>Agaricomycetidae</taxon>
        <taxon>Agaricales</taxon>
        <taxon>Marasmiineae</taxon>
        <taxon>Physalacriaceae</taxon>
        <taxon>Armillaria</taxon>
    </lineage>
</organism>
<evidence type="ECO:0000256" key="1">
    <source>
        <dbReference type="SAM" id="MobiDB-lite"/>
    </source>
</evidence>
<proteinExistence type="predicted"/>